<dbReference type="CDD" id="cd01948">
    <property type="entry name" value="EAL"/>
    <property type="match status" value="1"/>
</dbReference>
<dbReference type="Proteomes" id="UP001195660">
    <property type="component" value="Unassembled WGS sequence"/>
</dbReference>
<dbReference type="Pfam" id="PF08448">
    <property type="entry name" value="PAS_4"/>
    <property type="match status" value="1"/>
</dbReference>
<dbReference type="SUPFAM" id="SSF141868">
    <property type="entry name" value="EAL domain-like"/>
    <property type="match status" value="1"/>
</dbReference>
<feature type="domain" description="EAL" evidence="1">
    <location>
        <begin position="317"/>
        <end position="570"/>
    </location>
</feature>
<dbReference type="SUPFAM" id="SSF55785">
    <property type="entry name" value="PYP-like sensor domain (PAS domain)"/>
    <property type="match status" value="1"/>
</dbReference>
<evidence type="ECO:0000313" key="3">
    <source>
        <dbReference type="EMBL" id="MBM5571390.1"/>
    </source>
</evidence>
<dbReference type="InterPro" id="IPR043128">
    <property type="entry name" value="Rev_trsase/Diguanyl_cyclase"/>
</dbReference>
<dbReference type="InterPro" id="IPR013656">
    <property type="entry name" value="PAS_4"/>
</dbReference>
<protein>
    <submittedName>
        <fullName evidence="3">EAL domain-containing protein</fullName>
    </submittedName>
</protein>
<proteinExistence type="predicted"/>
<dbReference type="CDD" id="cd00130">
    <property type="entry name" value="PAS"/>
    <property type="match status" value="1"/>
</dbReference>
<dbReference type="SMART" id="SM00267">
    <property type="entry name" value="GGDEF"/>
    <property type="match status" value="1"/>
</dbReference>
<dbReference type="PANTHER" id="PTHR44757">
    <property type="entry name" value="DIGUANYLATE CYCLASE DGCP"/>
    <property type="match status" value="1"/>
</dbReference>
<dbReference type="InterPro" id="IPR000160">
    <property type="entry name" value="GGDEF_dom"/>
</dbReference>
<dbReference type="InterPro" id="IPR029787">
    <property type="entry name" value="Nucleotide_cyclase"/>
</dbReference>
<comment type="caution">
    <text evidence="3">The sequence shown here is derived from an EMBL/GenBank/DDBJ whole genome shotgun (WGS) entry which is preliminary data.</text>
</comment>
<dbReference type="InterPro" id="IPR052155">
    <property type="entry name" value="Biofilm_reg_signaling"/>
</dbReference>
<dbReference type="PANTHER" id="PTHR44757:SF2">
    <property type="entry name" value="BIOFILM ARCHITECTURE MAINTENANCE PROTEIN MBAA"/>
    <property type="match status" value="1"/>
</dbReference>
<dbReference type="NCBIfam" id="TIGR00254">
    <property type="entry name" value="GGDEF"/>
    <property type="match status" value="1"/>
</dbReference>
<dbReference type="NCBIfam" id="TIGR00229">
    <property type="entry name" value="sensory_box"/>
    <property type="match status" value="1"/>
</dbReference>
<organism evidence="3 4">
    <name type="scientific">Deefgea chitinilytica</name>
    <dbReference type="NCBI Taxonomy" id="570276"/>
    <lineage>
        <taxon>Bacteria</taxon>
        <taxon>Pseudomonadati</taxon>
        <taxon>Pseudomonadota</taxon>
        <taxon>Betaproteobacteria</taxon>
        <taxon>Neisseriales</taxon>
        <taxon>Chitinibacteraceae</taxon>
        <taxon>Deefgea</taxon>
    </lineage>
</organism>
<dbReference type="SMART" id="SM00091">
    <property type="entry name" value="PAS"/>
    <property type="match status" value="1"/>
</dbReference>
<dbReference type="InterPro" id="IPR001633">
    <property type="entry name" value="EAL_dom"/>
</dbReference>
<dbReference type="PROSITE" id="PS50887">
    <property type="entry name" value="GGDEF"/>
    <property type="match status" value="1"/>
</dbReference>
<dbReference type="Pfam" id="PF00990">
    <property type="entry name" value="GGDEF"/>
    <property type="match status" value="1"/>
</dbReference>
<dbReference type="InterPro" id="IPR035919">
    <property type="entry name" value="EAL_sf"/>
</dbReference>
<name>A0ABS2CCK3_9NEIS</name>
<evidence type="ECO:0000259" key="1">
    <source>
        <dbReference type="PROSITE" id="PS50883"/>
    </source>
</evidence>
<dbReference type="Pfam" id="PF00563">
    <property type="entry name" value="EAL"/>
    <property type="match status" value="1"/>
</dbReference>
<dbReference type="InterPro" id="IPR035965">
    <property type="entry name" value="PAS-like_dom_sf"/>
</dbReference>
<evidence type="ECO:0000259" key="2">
    <source>
        <dbReference type="PROSITE" id="PS50887"/>
    </source>
</evidence>
<reference evidence="3 4" key="1">
    <citation type="submission" date="2019-11" db="EMBL/GenBank/DDBJ databases">
        <title>Novel Deefgea species.</title>
        <authorList>
            <person name="Han J.-H."/>
        </authorList>
    </citation>
    <scope>NUCLEOTIDE SEQUENCE [LARGE SCALE GENOMIC DNA]</scope>
    <source>
        <strain evidence="3 4">LMG 24817</strain>
    </source>
</reference>
<keyword evidence="4" id="KW-1185">Reference proteome</keyword>
<feature type="domain" description="GGDEF" evidence="2">
    <location>
        <begin position="182"/>
        <end position="308"/>
    </location>
</feature>
<dbReference type="CDD" id="cd01949">
    <property type="entry name" value="GGDEF"/>
    <property type="match status" value="1"/>
</dbReference>
<dbReference type="EMBL" id="WOFE01000002">
    <property type="protein sequence ID" value="MBM5571390.1"/>
    <property type="molecule type" value="Genomic_DNA"/>
</dbReference>
<evidence type="ECO:0000313" key="4">
    <source>
        <dbReference type="Proteomes" id="UP001195660"/>
    </source>
</evidence>
<gene>
    <name evidence="3" type="ORF">GM173_07320</name>
</gene>
<sequence>MLIVLSVCAGILLLLSVLLALQLLRARRSLQQYQSLLDSIPDLAWVKDKQSRFVIVNQAFRDIWNIKDPQWLIGKDDFALSPPDLAASYQADDRRVMNEAQALQFERNFEHIRDGTRWMELIKVPVYEHNVIIGTAGIARDISMRKAAEERLSWLAHHDPLTKLGNRSYLAIKIKERIDSAIPFCVWLIDLDHFKRINDALGHRAGDQALAQVAESLSKIGAEVFRLGGDEFVLLDDLRHAESINDALSQQIKIPVTIEGLYFEQGFTAGQVDFPNDGHTAEQLLKHADVALYEGKELGRGHIRRFESHMATQAVRQLELERDLRRALQEGQFRLVYQPQVALDKAELIGFEALLRWRHPERGEIAPNDFIPFAEQTGIICRIGEWALDCAIWQIKAWHEAGLALVPISVNVSALQLAQPLFAQTVIARLDALPAYLRSQIALELTESTLMHEQALDSVHQLTEAEIPIFMDDFGTGYSNLSTISQLALSKLKFDRSLIKNIGNDAAHQRVCRALLDLADALALDVIAEGVETQEEAQWLAQQGVLYAQGYWFSRPLESQIAAQHLKPKTK</sequence>
<dbReference type="Gene3D" id="3.30.450.20">
    <property type="entry name" value="PAS domain"/>
    <property type="match status" value="1"/>
</dbReference>
<accession>A0ABS2CCK3</accession>
<dbReference type="SUPFAM" id="SSF55073">
    <property type="entry name" value="Nucleotide cyclase"/>
    <property type="match status" value="1"/>
</dbReference>
<dbReference type="Gene3D" id="3.20.20.450">
    <property type="entry name" value="EAL domain"/>
    <property type="match status" value="1"/>
</dbReference>
<dbReference type="Gene3D" id="3.30.70.270">
    <property type="match status" value="1"/>
</dbReference>
<dbReference type="PROSITE" id="PS50883">
    <property type="entry name" value="EAL"/>
    <property type="match status" value="1"/>
</dbReference>
<dbReference type="RefSeq" id="WP_203570708.1">
    <property type="nucleotide sequence ID" value="NZ_WOFE01000002.1"/>
</dbReference>
<dbReference type="SMART" id="SM00052">
    <property type="entry name" value="EAL"/>
    <property type="match status" value="1"/>
</dbReference>
<dbReference type="InterPro" id="IPR000014">
    <property type="entry name" value="PAS"/>
</dbReference>